<gene>
    <name evidence="12" type="ORF">JCM19231_2782</name>
</gene>
<dbReference type="AlphaFoldDB" id="A0A0B8P961"/>
<keyword evidence="5 10" id="KW-0592">Phosphate transport</keyword>
<dbReference type="Pfam" id="PF00528">
    <property type="entry name" value="BPD_transp_1"/>
    <property type="match status" value="1"/>
</dbReference>
<dbReference type="PANTHER" id="PTHR30425:SF1">
    <property type="entry name" value="PHOSPHATE TRANSPORT SYSTEM PERMEASE PROTEIN PSTC"/>
    <property type="match status" value="1"/>
</dbReference>
<dbReference type="InterPro" id="IPR011864">
    <property type="entry name" value="Phosphate_PstC"/>
</dbReference>
<evidence type="ECO:0000256" key="1">
    <source>
        <dbReference type="ARBA" id="ARBA00004651"/>
    </source>
</evidence>
<sequence>MTAITLKNKVNGDSIFNRISFTSALLIFITLLGIVFSLIEGGWPAFKEFGPGFVFRNIWDPIGGQFGAASAIYGTLVTSLIAILIATPIAIGTAIFLAELTPKWVSEPVSKAIELLAAVPSIIYGMWGLFVFAPWFSEGFQMWAGMHLTGLPLIGQWFNGPPIGIGLLTAGIILSFMIIPIMTSLTRDALRSIPNVLREAAYGTGATPFEVITKVLIPKVKNAAVSAGILGLGRALGETMAVAFVIGGANRIETSFFMPASSISSTIAQQFNEATDPIHIASLIGLGVVLFVITFLVMGTARRLLRKSK</sequence>
<feature type="transmembrane region" description="Helical" evidence="9">
    <location>
        <begin position="278"/>
        <end position="299"/>
    </location>
</feature>
<dbReference type="PROSITE" id="PS50928">
    <property type="entry name" value="ABC_TM1"/>
    <property type="match status" value="1"/>
</dbReference>
<evidence type="ECO:0000256" key="8">
    <source>
        <dbReference type="ARBA" id="ARBA00023136"/>
    </source>
</evidence>
<feature type="transmembrane region" description="Helical" evidence="9">
    <location>
        <begin position="163"/>
        <end position="182"/>
    </location>
</feature>
<reference evidence="12 13" key="2">
    <citation type="submission" date="2015-01" db="EMBL/GenBank/DDBJ databases">
        <authorList>
            <consortium name="NBRP consortium"/>
            <person name="Sawabe T."/>
            <person name="Meirelles P."/>
            <person name="Feng G."/>
            <person name="Sayaka M."/>
            <person name="Hattori M."/>
            <person name="Ohkuma M."/>
        </authorList>
    </citation>
    <scope>NUCLEOTIDE SEQUENCE [LARGE SCALE GENOMIC DNA]</scope>
    <source>
        <strain evidence="13">JCM 19231</strain>
    </source>
</reference>
<dbReference type="RefSeq" id="WP_261836480.1">
    <property type="nucleotide sequence ID" value="NZ_AP024882.1"/>
</dbReference>
<dbReference type="GO" id="GO:0005315">
    <property type="term" value="F:phosphate transmembrane transporter activity"/>
    <property type="evidence" value="ECO:0007669"/>
    <property type="project" value="InterPro"/>
</dbReference>
<comment type="subcellular location">
    <subcellularLocation>
        <location evidence="10">Cell inner membrane</location>
        <topology evidence="10">Multi-pass membrane protein</topology>
    </subcellularLocation>
    <subcellularLocation>
        <location evidence="1 9">Cell membrane</location>
        <topology evidence="1 9">Multi-pass membrane protein</topology>
    </subcellularLocation>
</comment>
<evidence type="ECO:0000259" key="11">
    <source>
        <dbReference type="PROSITE" id="PS50928"/>
    </source>
</evidence>
<evidence type="ECO:0000256" key="2">
    <source>
        <dbReference type="ARBA" id="ARBA00007069"/>
    </source>
</evidence>
<evidence type="ECO:0000256" key="7">
    <source>
        <dbReference type="ARBA" id="ARBA00022989"/>
    </source>
</evidence>
<evidence type="ECO:0000256" key="5">
    <source>
        <dbReference type="ARBA" id="ARBA00022592"/>
    </source>
</evidence>
<accession>A0A0B8P961</accession>
<dbReference type="CDD" id="cd06261">
    <property type="entry name" value="TM_PBP2"/>
    <property type="match status" value="1"/>
</dbReference>
<evidence type="ECO:0000313" key="12">
    <source>
        <dbReference type="EMBL" id="GAM59409.1"/>
    </source>
</evidence>
<evidence type="ECO:0000256" key="3">
    <source>
        <dbReference type="ARBA" id="ARBA00022448"/>
    </source>
</evidence>
<organism evidence="12 13">
    <name type="scientific">Vibrio ishigakensis</name>
    <dbReference type="NCBI Taxonomy" id="1481914"/>
    <lineage>
        <taxon>Bacteria</taxon>
        <taxon>Pseudomonadati</taxon>
        <taxon>Pseudomonadota</taxon>
        <taxon>Gammaproteobacteria</taxon>
        <taxon>Vibrionales</taxon>
        <taxon>Vibrionaceae</taxon>
        <taxon>Vibrio</taxon>
    </lineage>
</organism>
<dbReference type="GO" id="GO:0005886">
    <property type="term" value="C:plasma membrane"/>
    <property type="evidence" value="ECO:0007669"/>
    <property type="project" value="UniProtKB-SubCell"/>
</dbReference>
<evidence type="ECO:0000256" key="4">
    <source>
        <dbReference type="ARBA" id="ARBA00022475"/>
    </source>
</evidence>
<keyword evidence="3 9" id="KW-0813">Transport</keyword>
<comment type="caution">
    <text evidence="12">The sequence shown here is derived from an EMBL/GenBank/DDBJ whole genome shotgun (WGS) entry which is preliminary data.</text>
</comment>
<name>A0A0B8P961_9VIBR</name>
<feature type="transmembrane region" description="Helical" evidence="9">
    <location>
        <begin position="223"/>
        <end position="249"/>
    </location>
</feature>
<dbReference type="Gene3D" id="1.10.3720.10">
    <property type="entry name" value="MetI-like"/>
    <property type="match status" value="1"/>
</dbReference>
<feature type="transmembrane region" description="Helical" evidence="9">
    <location>
        <begin position="71"/>
        <end position="100"/>
    </location>
</feature>
<evidence type="ECO:0000256" key="9">
    <source>
        <dbReference type="RuleBase" id="RU363032"/>
    </source>
</evidence>
<dbReference type="InterPro" id="IPR000515">
    <property type="entry name" value="MetI-like"/>
</dbReference>
<keyword evidence="10" id="KW-0997">Cell inner membrane</keyword>
<evidence type="ECO:0000256" key="6">
    <source>
        <dbReference type="ARBA" id="ARBA00022692"/>
    </source>
</evidence>
<dbReference type="SUPFAM" id="SSF161098">
    <property type="entry name" value="MetI-like"/>
    <property type="match status" value="1"/>
</dbReference>
<proteinExistence type="inferred from homology"/>
<keyword evidence="7 9" id="KW-1133">Transmembrane helix</keyword>
<dbReference type="InterPro" id="IPR051124">
    <property type="entry name" value="Phosphate_Transport_Permease"/>
</dbReference>
<evidence type="ECO:0000313" key="13">
    <source>
        <dbReference type="Proteomes" id="UP000031671"/>
    </source>
</evidence>
<evidence type="ECO:0000256" key="10">
    <source>
        <dbReference type="RuleBase" id="RU363054"/>
    </source>
</evidence>
<dbReference type="InterPro" id="IPR035906">
    <property type="entry name" value="MetI-like_sf"/>
</dbReference>
<dbReference type="Proteomes" id="UP000031671">
    <property type="component" value="Unassembled WGS sequence"/>
</dbReference>
<keyword evidence="13" id="KW-1185">Reference proteome</keyword>
<dbReference type="GO" id="GO:0006817">
    <property type="term" value="P:phosphate ion transport"/>
    <property type="evidence" value="ECO:0007669"/>
    <property type="project" value="UniProtKB-KW"/>
</dbReference>
<comment type="similarity">
    <text evidence="2 10">Belongs to the binding-protein-dependent transport system permease family. CysTW subfamily.</text>
</comment>
<dbReference type="EMBL" id="BBRZ01000150">
    <property type="protein sequence ID" value="GAM59409.1"/>
    <property type="molecule type" value="Genomic_DNA"/>
</dbReference>
<feature type="domain" description="ABC transmembrane type-1" evidence="11">
    <location>
        <begin position="72"/>
        <end position="301"/>
    </location>
</feature>
<keyword evidence="8 9" id="KW-0472">Membrane</keyword>
<keyword evidence="4" id="KW-1003">Cell membrane</keyword>
<dbReference type="PANTHER" id="PTHR30425">
    <property type="entry name" value="PHOSPHATE TRANSPORT SYSTEM PERMEASE PROTEIN PST"/>
    <property type="match status" value="1"/>
</dbReference>
<comment type="function">
    <text evidence="10">Part of the binding-protein-dependent transport system for phosphate; probably responsible for the translocation of the substrate across the membrane.</text>
</comment>
<keyword evidence="6 9" id="KW-0812">Transmembrane</keyword>
<feature type="transmembrane region" description="Helical" evidence="9">
    <location>
        <begin position="21"/>
        <end position="39"/>
    </location>
</feature>
<feature type="transmembrane region" description="Helical" evidence="9">
    <location>
        <begin position="112"/>
        <end position="136"/>
    </location>
</feature>
<dbReference type="NCBIfam" id="TIGR02138">
    <property type="entry name" value="phosphate_pstC"/>
    <property type="match status" value="1"/>
</dbReference>
<reference evidence="12 13" key="1">
    <citation type="submission" date="2015-01" db="EMBL/GenBank/DDBJ databases">
        <title>Vibrio sp. C1 JCM 19231 whole genome shotgun sequence.</title>
        <authorList>
            <person name="Sawabe T."/>
            <person name="Meirelles P."/>
            <person name="Feng G."/>
            <person name="Sayaka M."/>
            <person name="Hattori M."/>
            <person name="Ohkuma M."/>
        </authorList>
    </citation>
    <scope>NUCLEOTIDE SEQUENCE [LARGE SCALE GENOMIC DNA]</scope>
    <source>
        <strain evidence="13">JCM 19231</strain>
    </source>
</reference>
<protein>
    <recommendedName>
        <fullName evidence="10">Phosphate transport system permease protein</fullName>
    </recommendedName>
</protein>